<dbReference type="SUPFAM" id="SSF50104">
    <property type="entry name" value="Translation proteins SH3-like domain"/>
    <property type="match status" value="1"/>
</dbReference>
<evidence type="ECO:0000256" key="5">
    <source>
        <dbReference type="HAMAP-Rule" id="MF_00402"/>
    </source>
</evidence>
<dbReference type="PRINTS" id="PR00061">
    <property type="entry name" value="RIBOSOMALL19"/>
</dbReference>
<dbReference type="RefSeq" id="WP_027131753.1">
    <property type="nucleotide sequence ID" value="NZ_CAXOUE010000023.1"/>
</dbReference>
<dbReference type="InterPro" id="IPR008991">
    <property type="entry name" value="Translation_prot_SH3-like_sf"/>
</dbReference>
<evidence type="ECO:0000256" key="3">
    <source>
        <dbReference type="ARBA" id="ARBA00023274"/>
    </source>
</evidence>
<dbReference type="KEGG" id="fnf:BSQ88_00885"/>
<evidence type="ECO:0000256" key="1">
    <source>
        <dbReference type="ARBA" id="ARBA00005781"/>
    </source>
</evidence>
<sequence length="116" mass="13229">MKEKLIQLVEKDYLRTDIPHFKAGDTIGVYYKVKEGNKERVQLFEGVVIRVNGGGIAKTFTVRKVSSGIGVERIIPINSPMIDRIEVLKVGRVRRSKLYYLRGLSAKKARIKEIIK</sequence>
<keyword evidence="3 5" id="KW-0687">Ribonucleoprotein</keyword>
<dbReference type="GO" id="GO:0022625">
    <property type="term" value="C:cytosolic large ribosomal subunit"/>
    <property type="evidence" value="ECO:0007669"/>
    <property type="project" value="TreeGrafter"/>
</dbReference>
<evidence type="ECO:0000256" key="4">
    <source>
        <dbReference type="ARBA" id="ARBA00035171"/>
    </source>
</evidence>
<dbReference type="PIRSF" id="PIRSF002191">
    <property type="entry name" value="Ribosomal_L19"/>
    <property type="match status" value="1"/>
</dbReference>
<dbReference type="FunFam" id="2.30.30.790:FF:000006">
    <property type="entry name" value="50S ribosomal protein L19"/>
    <property type="match status" value="1"/>
</dbReference>
<accession>A0A170MW26</accession>
<gene>
    <name evidence="5" type="primary">rplS</name>
    <name evidence="7" type="ORF">A2J07_05780</name>
</gene>
<dbReference type="PANTHER" id="PTHR15680">
    <property type="entry name" value="RIBOSOMAL PROTEIN L19"/>
    <property type="match status" value="1"/>
</dbReference>
<dbReference type="Proteomes" id="UP000075816">
    <property type="component" value="Unassembled WGS sequence"/>
</dbReference>
<dbReference type="Gene3D" id="2.30.30.790">
    <property type="match status" value="1"/>
</dbReference>
<name>A0A170MW26_9FUSO</name>
<evidence type="ECO:0000313" key="8">
    <source>
        <dbReference type="Proteomes" id="UP000075816"/>
    </source>
</evidence>
<organism evidence="7 8">
    <name type="scientific">Fusobacterium necrophorum subsp. funduliforme</name>
    <dbReference type="NCBI Taxonomy" id="143387"/>
    <lineage>
        <taxon>Bacteria</taxon>
        <taxon>Fusobacteriati</taxon>
        <taxon>Fusobacteriota</taxon>
        <taxon>Fusobacteriia</taxon>
        <taxon>Fusobacteriales</taxon>
        <taxon>Fusobacteriaceae</taxon>
        <taxon>Fusobacterium</taxon>
    </lineage>
</organism>
<comment type="similarity">
    <text evidence="1 5 6">Belongs to the bacterial ribosomal protein bL19 family.</text>
</comment>
<dbReference type="GO" id="GO:0006412">
    <property type="term" value="P:translation"/>
    <property type="evidence" value="ECO:0007669"/>
    <property type="project" value="UniProtKB-UniRule"/>
</dbReference>
<dbReference type="eggNOG" id="COG0335">
    <property type="taxonomic scope" value="Bacteria"/>
</dbReference>
<comment type="caution">
    <text evidence="7">The sequence shown here is derived from an EMBL/GenBank/DDBJ whole genome shotgun (WGS) entry which is preliminary data.</text>
</comment>
<proteinExistence type="inferred from homology"/>
<dbReference type="InterPro" id="IPR038657">
    <property type="entry name" value="Ribosomal_bL19_sf"/>
</dbReference>
<dbReference type="EMBL" id="LVEA01000042">
    <property type="protein sequence ID" value="KYL03564.1"/>
    <property type="molecule type" value="Genomic_DNA"/>
</dbReference>
<reference evidence="7 8" key="1">
    <citation type="submission" date="2016-03" db="EMBL/GenBank/DDBJ databases">
        <title>Comparative genomics of human isolates of Fusobacterium necrophorum.</title>
        <authorList>
            <person name="Jensen A."/>
            <person name="Bank S."/>
            <person name="Andersen P.S."/>
            <person name="Kristensen L.H."/>
            <person name="Prag J."/>
        </authorList>
    </citation>
    <scope>NUCLEOTIDE SEQUENCE [LARGE SCALE GENOMIC DNA]</scope>
    <source>
        <strain evidence="7 8">LS_1264</strain>
    </source>
</reference>
<dbReference type="AlphaFoldDB" id="A0A170MW26"/>
<dbReference type="PANTHER" id="PTHR15680:SF9">
    <property type="entry name" value="LARGE RIBOSOMAL SUBUNIT PROTEIN BL19M"/>
    <property type="match status" value="1"/>
</dbReference>
<dbReference type="GeneID" id="75074770"/>
<dbReference type="InterPro" id="IPR001857">
    <property type="entry name" value="Ribosomal_bL19"/>
</dbReference>
<protein>
    <recommendedName>
        <fullName evidence="4 5">Large ribosomal subunit protein bL19</fullName>
    </recommendedName>
</protein>
<dbReference type="PROSITE" id="PS01015">
    <property type="entry name" value="RIBOSOMAL_L19"/>
    <property type="match status" value="1"/>
</dbReference>
<dbReference type="HAMAP" id="MF_00402">
    <property type="entry name" value="Ribosomal_bL19"/>
    <property type="match status" value="1"/>
</dbReference>
<dbReference type="InterPro" id="IPR018257">
    <property type="entry name" value="Ribosomal_bL19_CS"/>
</dbReference>
<dbReference type="Pfam" id="PF01245">
    <property type="entry name" value="Ribosomal_L19"/>
    <property type="match status" value="1"/>
</dbReference>
<evidence type="ECO:0000256" key="6">
    <source>
        <dbReference type="RuleBase" id="RU000559"/>
    </source>
</evidence>
<keyword evidence="2 5" id="KW-0689">Ribosomal protein</keyword>
<dbReference type="GO" id="GO:0003735">
    <property type="term" value="F:structural constituent of ribosome"/>
    <property type="evidence" value="ECO:0007669"/>
    <property type="project" value="InterPro"/>
</dbReference>
<comment type="function">
    <text evidence="5 6">This protein is located at the 30S-50S ribosomal subunit interface and may play a role in the structure and function of the aminoacyl-tRNA binding site.</text>
</comment>
<evidence type="ECO:0000313" key="7">
    <source>
        <dbReference type="EMBL" id="KYL03564.1"/>
    </source>
</evidence>
<evidence type="ECO:0000256" key="2">
    <source>
        <dbReference type="ARBA" id="ARBA00022980"/>
    </source>
</evidence>
<dbReference type="NCBIfam" id="TIGR01024">
    <property type="entry name" value="rplS_bact"/>
    <property type="match status" value="1"/>
</dbReference>